<evidence type="ECO:0000313" key="1">
    <source>
        <dbReference type="EMBL" id="CAD9342290.1"/>
    </source>
</evidence>
<proteinExistence type="predicted"/>
<reference evidence="1" key="1">
    <citation type="submission" date="2021-01" db="EMBL/GenBank/DDBJ databases">
        <authorList>
            <person name="Corre E."/>
            <person name="Pelletier E."/>
            <person name="Niang G."/>
            <person name="Scheremetjew M."/>
            <person name="Finn R."/>
            <person name="Kale V."/>
            <person name="Holt S."/>
            <person name="Cochrane G."/>
            <person name="Meng A."/>
            <person name="Brown T."/>
            <person name="Cohen L."/>
        </authorList>
    </citation>
    <scope>NUCLEOTIDE SEQUENCE</scope>
    <source>
        <strain evidence="1">Pop2</strain>
    </source>
</reference>
<protein>
    <submittedName>
        <fullName evidence="1">Uncharacterized protein</fullName>
    </submittedName>
</protein>
<name>A0A6U3UCD6_9STRA</name>
<dbReference type="EMBL" id="HBGN01026766">
    <property type="protein sequence ID" value="CAD9342290.1"/>
    <property type="molecule type" value="Transcribed_RNA"/>
</dbReference>
<organism evidence="1">
    <name type="scientific">Ditylum brightwellii</name>
    <dbReference type="NCBI Taxonomy" id="49249"/>
    <lineage>
        <taxon>Eukaryota</taxon>
        <taxon>Sar</taxon>
        <taxon>Stramenopiles</taxon>
        <taxon>Ochrophyta</taxon>
        <taxon>Bacillariophyta</taxon>
        <taxon>Mediophyceae</taxon>
        <taxon>Lithodesmiophycidae</taxon>
        <taxon>Lithodesmiales</taxon>
        <taxon>Lithodesmiaceae</taxon>
        <taxon>Ditylum</taxon>
    </lineage>
</organism>
<dbReference type="AlphaFoldDB" id="A0A6U3UCD6"/>
<gene>
    <name evidence="1" type="ORF">DBRI1063_LOCUS17247</name>
</gene>
<accession>A0A6U3UCD6</accession>
<sequence>MDDDIDELTSFDKRAITLYEEKEAWKHETSLKSVEDWTVSELQTWIAASLRRANPQPKVATVVEKLLRVMDQEDMNGSLLIAGGKTYLSEVASFAISSKSEQCRLPHAVALIFDAVDEALKLQGSVPYWERLRRESQVSEALCDEFESKAAVTMGEEFAGIGTRLHLALEPHPLDRICTSLLNSVEMAEVIEADSRVCKRAASAGQCLFKVVSVAPYDEPDVVWCNLIYVRTDADHAGIVVDNKFSKDRRDCDVAAPDSPTMTTTGGSPCAMSKRKLRRRKKREGSVRRWELLASVDFAQHGSALPGHWHLNRNMCGDLLPHMSIRFDTEENGGGSSSNEVWHGREDCCPLWWHFIPEGMNYKKMPSRLRKYYDE</sequence>